<accession>A0A9N9FMJ2</accession>
<dbReference type="EMBL" id="CAJVPL010000977">
    <property type="protein sequence ID" value="CAG8544657.1"/>
    <property type="molecule type" value="Genomic_DNA"/>
</dbReference>
<protein>
    <submittedName>
        <fullName evidence="1">13602_t:CDS:1</fullName>
    </submittedName>
</protein>
<proteinExistence type="predicted"/>
<dbReference type="AlphaFoldDB" id="A0A9N9FMJ2"/>
<comment type="caution">
    <text evidence="1">The sequence shown here is derived from an EMBL/GenBank/DDBJ whole genome shotgun (WGS) entry which is preliminary data.</text>
</comment>
<dbReference type="Proteomes" id="UP000789831">
    <property type="component" value="Unassembled WGS sequence"/>
</dbReference>
<name>A0A9N9FMJ2_9GLOM</name>
<feature type="non-terminal residue" evidence="1">
    <location>
        <position position="1"/>
    </location>
</feature>
<keyword evidence="2" id="KW-1185">Reference proteome</keyword>
<sequence length="101" mass="11737">REIIGKSRIAVAFCTRFKVWKVLGIRIIMANPLSISELIDLCACYKVCSLWEKEADPSELEGRIFYHEEIRPRRNALDTTRKDAMLSDDFAFDFGEVICQY</sequence>
<gene>
    <name evidence="1" type="ORF">AGERDE_LOCUS6360</name>
</gene>
<organism evidence="1 2">
    <name type="scientific">Ambispora gerdemannii</name>
    <dbReference type="NCBI Taxonomy" id="144530"/>
    <lineage>
        <taxon>Eukaryota</taxon>
        <taxon>Fungi</taxon>
        <taxon>Fungi incertae sedis</taxon>
        <taxon>Mucoromycota</taxon>
        <taxon>Glomeromycotina</taxon>
        <taxon>Glomeromycetes</taxon>
        <taxon>Archaeosporales</taxon>
        <taxon>Ambisporaceae</taxon>
        <taxon>Ambispora</taxon>
    </lineage>
</organism>
<evidence type="ECO:0000313" key="1">
    <source>
        <dbReference type="EMBL" id="CAG8544657.1"/>
    </source>
</evidence>
<evidence type="ECO:0000313" key="2">
    <source>
        <dbReference type="Proteomes" id="UP000789831"/>
    </source>
</evidence>
<reference evidence="1" key="1">
    <citation type="submission" date="2021-06" db="EMBL/GenBank/DDBJ databases">
        <authorList>
            <person name="Kallberg Y."/>
            <person name="Tangrot J."/>
            <person name="Rosling A."/>
        </authorList>
    </citation>
    <scope>NUCLEOTIDE SEQUENCE</scope>
    <source>
        <strain evidence="1">MT106</strain>
    </source>
</reference>